<feature type="region of interest" description="Disordered" evidence="2">
    <location>
        <begin position="1"/>
        <end position="23"/>
    </location>
</feature>
<feature type="region of interest" description="Disordered" evidence="2">
    <location>
        <begin position="1062"/>
        <end position="1124"/>
    </location>
</feature>
<keyword evidence="4" id="KW-1185">Reference proteome</keyword>
<feature type="region of interest" description="Disordered" evidence="2">
    <location>
        <begin position="268"/>
        <end position="338"/>
    </location>
</feature>
<dbReference type="RefSeq" id="XP_003062947.1">
    <property type="nucleotide sequence ID" value="XM_003062901.1"/>
</dbReference>
<feature type="region of interest" description="Disordered" evidence="2">
    <location>
        <begin position="1515"/>
        <end position="1544"/>
    </location>
</feature>
<feature type="coiled-coil region" evidence="1">
    <location>
        <begin position="741"/>
        <end position="777"/>
    </location>
</feature>
<feature type="compositionally biased region" description="Pro residues" evidence="2">
    <location>
        <begin position="958"/>
        <end position="973"/>
    </location>
</feature>
<proteinExistence type="predicted"/>
<feature type="compositionally biased region" description="Acidic residues" evidence="2">
    <location>
        <begin position="291"/>
        <end position="305"/>
    </location>
</feature>
<feature type="region of interest" description="Disordered" evidence="2">
    <location>
        <begin position="1323"/>
        <end position="1365"/>
    </location>
</feature>
<feature type="compositionally biased region" description="Acidic residues" evidence="2">
    <location>
        <begin position="320"/>
        <end position="333"/>
    </location>
</feature>
<dbReference type="InterPro" id="IPR013783">
    <property type="entry name" value="Ig-like_fold"/>
</dbReference>
<accession>C1N5D1</accession>
<organism evidence="4">
    <name type="scientific">Micromonas pusilla (strain CCMP1545)</name>
    <name type="common">Picoplanktonic green alga</name>
    <dbReference type="NCBI Taxonomy" id="564608"/>
    <lineage>
        <taxon>Eukaryota</taxon>
        <taxon>Viridiplantae</taxon>
        <taxon>Chlorophyta</taxon>
        <taxon>Mamiellophyceae</taxon>
        <taxon>Mamiellales</taxon>
        <taxon>Mamiellaceae</taxon>
        <taxon>Micromonas</taxon>
    </lineage>
</organism>
<feature type="compositionally biased region" description="Polar residues" evidence="2">
    <location>
        <begin position="1065"/>
        <end position="1074"/>
    </location>
</feature>
<dbReference type="Proteomes" id="UP000001876">
    <property type="component" value="Unassembled WGS sequence"/>
</dbReference>
<evidence type="ECO:0000256" key="1">
    <source>
        <dbReference type="SAM" id="Coils"/>
    </source>
</evidence>
<evidence type="ECO:0000313" key="4">
    <source>
        <dbReference type="Proteomes" id="UP000001876"/>
    </source>
</evidence>
<feature type="compositionally biased region" description="Acidic residues" evidence="2">
    <location>
        <begin position="941"/>
        <end position="955"/>
    </location>
</feature>
<feature type="region of interest" description="Disordered" evidence="2">
    <location>
        <begin position="2036"/>
        <end position="2105"/>
    </location>
</feature>
<protein>
    <submittedName>
        <fullName evidence="3">Central pair protein</fullName>
    </submittedName>
</protein>
<dbReference type="KEGG" id="mpp:MICPUCDRAFT_42615"/>
<feature type="coiled-coil region" evidence="1">
    <location>
        <begin position="1627"/>
        <end position="1672"/>
    </location>
</feature>
<feature type="compositionally biased region" description="Basic and acidic residues" evidence="2">
    <location>
        <begin position="2082"/>
        <end position="2105"/>
    </location>
</feature>
<dbReference type="GO" id="GO:1904158">
    <property type="term" value="P:axonemal central apparatus assembly"/>
    <property type="evidence" value="ECO:0007669"/>
    <property type="project" value="TreeGrafter"/>
</dbReference>
<reference evidence="3 4" key="1">
    <citation type="journal article" date="2009" name="Science">
        <title>Green evolution and dynamic adaptations revealed by genomes of the marine picoeukaryotes Micromonas.</title>
        <authorList>
            <person name="Worden A.Z."/>
            <person name="Lee J.H."/>
            <person name="Mock T."/>
            <person name="Rouze P."/>
            <person name="Simmons M.P."/>
            <person name="Aerts A.L."/>
            <person name="Allen A.E."/>
            <person name="Cuvelier M.L."/>
            <person name="Derelle E."/>
            <person name="Everett M.V."/>
            <person name="Foulon E."/>
            <person name="Grimwood J."/>
            <person name="Gundlach H."/>
            <person name="Henrissat B."/>
            <person name="Napoli C."/>
            <person name="McDonald S.M."/>
            <person name="Parker M.S."/>
            <person name="Rombauts S."/>
            <person name="Salamov A."/>
            <person name="Von Dassow P."/>
            <person name="Badger J.H."/>
            <person name="Coutinho P.M."/>
            <person name="Demir E."/>
            <person name="Dubchak I."/>
            <person name="Gentemann C."/>
            <person name="Eikrem W."/>
            <person name="Gready J.E."/>
            <person name="John U."/>
            <person name="Lanier W."/>
            <person name="Lindquist E.A."/>
            <person name="Lucas S."/>
            <person name="Mayer K.F."/>
            <person name="Moreau H."/>
            <person name="Not F."/>
            <person name="Otillar R."/>
            <person name="Panaud O."/>
            <person name="Pangilinan J."/>
            <person name="Paulsen I."/>
            <person name="Piegu B."/>
            <person name="Poliakov A."/>
            <person name="Robbens S."/>
            <person name="Schmutz J."/>
            <person name="Toulza E."/>
            <person name="Wyss T."/>
            <person name="Zelensky A."/>
            <person name="Zhou K."/>
            <person name="Armbrust E.V."/>
            <person name="Bhattacharya D."/>
            <person name="Goodenough U.W."/>
            <person name="Van de Peer Y."/>
            <person name="Grigoriev I.V."/>
        </authorList>
    </citation>
    <scope>NUCLEOTIDE SEQUENCE [LARGE SCALE GENOMIC DNA]</scope>
    <source>
        <strain evidence="3 4">CCMP1545</strain>
    </source>
</reference>
<feature type="compositionally biased region" description="Gly residues" evidence="2">
    <location>
        <begin position="2060"/>
        <end position="2070"/>
    </location>
</feature>
<dbReference type="STRING" id="564608.C1N5D1"/>
<feature type="region of interest" description="Disordered" evidence="2">
    <location>
        <begin position="914"/>
        <end position="976"/>
    </location>
</feature>
<dbReference type="OMA" id="ELTECPF"/>
<feature type="region of interest" description="Disordered" evidence="2">
    <location>
        <begin position="166"/>
        <end position="189"/>
    </location>
</feature>
<gene>
    <name evidence="3" type="primary">PF6</name>
    <name evidence="3" type="ORF">MICPUCDRAFT_42615</name>
</gene>
<dbReference type="GeneID" id="9688387"/>
<feature type="compositionally biased region" description="Low complexity" evidence="2">
    <location>
        <begin position="1774"/>
        <end position="1792"/>
    </location>
</feature>
<evidence type="ECO:0000256" key="2">
    <source>
        <dbReference type="SAM" id="MobiDB-lite"/>
    </source>
</evidence>
<sequence>MADPPEAEGDAPEEGTPVSPPPEFDLEWRAIAFVMEAGSEGVDAEAVKTALLALEPVEHGDGRPIMSYGTVSYDELVSAAGGAEEGSPLNVVHVAISEAKEAHDASEDPDKGEWAVPFNLRAALFDANAENDAATHKAELVALRRAAKDEAREAVKAAEEDVAARRKESIAAAEDAVDAPPPTATSDPVKEADEALGNAEKALKAAMKELARKERLMTAPAAMTRAYALAPDWSGSASGGEISEVISGLSDVVGGGLRLRSVINVARARLPPPTPPEPEDSAATTAPPASEDGEETTAEGAEGEDPAGASAEEASKPPPAEEEGEPEPPEVDDPYPPLTEALMNAQRDAEIAMEFHAPCRSIAAVQADFDRDAPTPDATTLATRVAECLTYTALANALYAKWRARCTLEDVPKVSRRAASADDDHFEDDDVDLRTYRQLLAGVPRERATCATVLDAMIGQVCASSCDPADVALAADVAAAAAAKAAIAEAMATVKLDAIPELGGVGVGGEMLSGATGGGGGAVVWGRTTGRGGASADHVTLLQSGDRATTLKSTFGPGTLASTVFRGDESSAPLASVCVLDPDDVEERASEFSCSIAPGVDRYLMPPKPEMTADEREVRKTRMAACLPSPDTPLATIERHEMLTFAADALPRGYKEDHGKELKRRRHWEPLTREAYAALYHAARLDLKGTQLNYFAPEDALLVTLHAPREEDPVEGYWDGDAPRAFTFAEYHARYFEAATAKKAAEDKAREEAEAAAAIAKAEMEEARRVAEEAGEDFDEENWGKPAKITEESDDDVERAADGVVTDAELSKASDLASELTSEFSAISANHAKDSVEWDLVPDLLPTVAYSTEESTRAPPIGERRQYPRCGAIVSFDASGAPTVVAGGVTLGLRGDALEVTLADETGACVVVRRVADDPPPPPPEPELDEDGNPIPPPEPEAPEAPEAPELDEDGNPIPAPEPTPPPPPPPRPVQVQYSAASGLCVGVTTERAVLQKMVAPAGATAAGTAPDATVDRATRASRVTETSRAVLPVGAVARYLSDGSVEVLHRDGDVSRRAAGSNEWIGTNNNGTRWAQADPYLFTPSPPEPELDEDGNPVEKEKPPPEEGEEAEEAEPAEPFDPTPYVVVPDPTWVDDIGSSTQIDPDSMAKVTTRSDLVMIVEHETKSTLVYHADGTRAVCAPSEGCAWRIEKEGFAAVQQTRSVGVDGDVVVDLASAIATADVDGVVVLTLADGSVLATEVSGQIAYAPAWLETPEAAARDALRGDVRGVFLFNIERSSMLFGDASGDPTGGFKVKNDGTLGAFIPPQEDPSWMTSYKESIAFKEKSPKSEPKSEPEPDSEKEITSPAPKSEPPEEVDEYAGLTPWEKAELKMQKKKKKIEIKRRMVEEEEAMEARTREIVARGGQAGGFLSSTAAHRAARIAARRMVRESSISIKAPDVAPRLFVVYPDQECFFEVLSERAFAQYARSRSADASCTVTKAKVAGTEPGVLSHTYLTPLRLPQMPGDRVEPVPVAPAKPSRPASAGPTIPSLRLPSKPQFPAPPKRMEIPRITAIAPTMPPPPADAAAFVFKQVIEYPDNGATAAALLDRSLLQHAKANIEGAKILPESYELTERSLRDGVITLAMENLADQIVKARVEKEEAYEKRIARERQLAEAKEQAEWEAAQAEAAKVLNRKVARTDRVFEPTPRPMFPPCNFFASEEGTRTLELLKTQPPVVALPKKVKGKFDLPVGVTAARHEPDASPRAPAPRRSATAELAARGGDLRPPAPMVASTAQSRARARQDAALASDGYSGPSHGDPGAVWAASLRDVVSSGAVPDGRDRAWMPSGHATKWEGADVYQSVNAIEVKTNNGSREHARTDFMGRVRPQLAPEQYYKSVARSGYNLRHDEIEGPVKRPLRSAAISLDTNTRGRFAPQFELSPAHVHFGGVTSGNAVARTAELLNVSFDLGRFHLRQPDPSSPFYVEYKPGFVNPGLARKLKIYCHATEPGEHVGEVVITTEKQIFTLTLSAKVLATRADAHAHAAAAYERISRDDGYGDDRYDDDAAMEQDPFEGGSNSLGGGAGGVRTPGVPPSLRSRTRPELDERATLEEMRDRELIASRR</sequence>
<feature type="compositionally biased region" description="Low complexity" evidence="2">
    <location>
        <begin position="281"/>
        <end position="290"/>
    </location>
</feature>
<feature type="compositionally biased region" description="Acidic residues" evidence="2">
    <location>
        <begin position="1107"/>
        <end position="1119"/>
    </location>
</feature>
<dbReference type="PANTHER" id="PTHR21963">
    <property type="entry name" value="PF6"/>
    <property type="match status" value="1"/>
</dbReference>
<dbReference type="GO" id="GO:1990716">
    <property type="term" value="C:axonemal central apparatus"/>
    <property type="evidence" value="ECO:0007669"/>
    <property type="project" value="TreeGrafter"/>
</dbReference>
<evidence type="ECO:0000313" key="3">
    <source>
        <dbReference type="EMBL" id="EEH52886.1"/>
    </source>
</evidence>
<feature type="compositionally biased region" description="Low complexity" evidence="2">
    <location>
        <begin position="1745"/>
        <end position="1754"/>
    </location>
</feature>
<feature type="compositionally biased region" description="Acidic residues" evidence="2">
    <location>
        <begin position="2043"/>
        <end position="2054"/>
    </location>
</feature>
<dbReference type="InterPro" id="IPR026173">
    <property type="entry name" value="SPAG17"/>
</dbReference>
<feature type="compositionally biased region" description="Acidic residues" evidence="2">
    <location>
        <begin position="1"/>
        <end position="13"/>
    </location>
</feature>
<keyword evidence="1" id="KW-0175">Coiled coil</keyword>
<feature type="region of interest" description="Disordered" evidence="2">
    <location>
        <begin position="1738"/>
        <end position="1800"/>
    </location>
</feature>
<name>C1N5D1_MICPC</name>
<dbReference type="Pfam" id="PF14874">
    <property type="entry name" value="PapD-like"/>
    <property type="match status" value="1"/>
</dbReference>
<dbReference type="Gene3D" id="2.60.40.10">
    <property type="entry name" value="Immunoglobulins"/>
    <property type="match status" value="1"/>
</dbReference>
<dbReference type="EMBL" id="GG663747">
    <property type="protein sequence ID" value="EEH52886.1"/>
    <property type="molecule type" value="Genomic_DNA"/>
</dbReference>
<dbReference type="OrthoDB" id="10257153at2759"/>
<feature type="compositionally biased region" description="Basic and acidic residues" evidence="2">
    <location>
        <begin position="1323"/>
        <end position="1345"/>
    </location>
</feature>
<dbReference type="PANTHER" id="PTHR21963:SF1">
    <property type="entry name" value="SPERM-ASSOCIATED ANTIGEN 17"/>
    <property type="match status" value="1"/>
</dbReference>